<accession>A0A5N5EGX3</accession>
<dbReference type="Proteomes" id="UP000326907">
    <property type="component" value="Unassembled WGS sequence"/>
</dbReference>
<proteinExistence type="predicted"/>
<organism evidence="1 2">
    <name type="scientific">Streptomyces arboris</name>
    <dbReference type="NCBI Taxonomy" id="2600619"/>
    <lineage>
        <taxon>Bacteria</taxon>
        <taxon>Bacillati</taxon>
        <taxon>Actinomycetota</taxon>
        <taxon>Actinomycetes</taxon>
        <taxon>Kitasatosporales</taxon>
        <taxon>Streptomycetaceae</taxon>
        <taxon>Streptomyces</taxon>
    </lineage>
</organism>
<gene>
    <name evidence="1" type="ORF">F5983_23740</name>
</gene>
<name>A0A5N5EGX3_9ACTN</name>
<dbReference type="AlphaFoldDB" id="A0A5N5EGX3"/>
<protein>
    <submittedName>
        <fullName evidence="1">Uncharacterized protein</fullName>
    </submittedName>
</protein>
<sequence>MTIMDQFVLRRDGLVPKDVAATCSGARCGGIAAVWRVKLEGRPELTIHDTRWENGERDLVLYQPAVVPEMPAPLSNLHNRRRAGVQETAPGSEELRVMGWVAVPGDRPTVKKTFTTAGFVEVCGLDELRELTSRPDVELDTAFVLAEPVRVDLDDPQDTDAVQHALFFPEEDERTPVVFFLLSRVVPTLRHIGWLPKPVRRTPARV</sequence>
<dbReference type="EMBL" id="VYUA01000023">
    <property type="protein sequence ID" value="KAB2590138.1"/>
    <property type="molecule type" value="Genomic_DNA"/>
</dbReference>
<reference evidence="1 2" key="1">
    <citation type="submission" date="2019-09" db="EMBL/GenBank/DDBJ databases">
        <authorList>
            <person name="Liu P."/>
        </authorList>
    </citation>
    <scope>NUCLEOTIDE SEQUENCE [LARGE SCALE GENOMIC DNA]</scope>
    <source>
        <strain evidence="1 2">TRM68085</strain>
    </source>
</reference>
<evidence type="ECO:0000313" key="1">
    <source>
        <dbReference type="EMBL" id="KAB2590138.1"/>
    </source>
</evidence>
<evidence type="ECO:0000313" key="2">
    <source>
        <dbReference type="Proteomes" id="UP000326907"/>
    </source>
</evidence>
<comment type="caution">
    <text evidence="1">The sequence shown here is derived from an EMBL/GenBank/DDBJ whole genome shotgun (WGS) entry which is preliminary data.</text>
</comment>
<keyword evidence="2" id="KW-1185">Reference proteome</keyword>